<dbReference type="Proteomes" id="UP000292974">
    <property type="component" value="Unassembled WGS sequence"/>
</dbReference>
<proteinExistence type="predicted"/>
<comment type="caution">
    <text evidence="2">The sequence shown here is derived from an EMBL/GenBank/DDBJ whole genome shotgun (WGS) entry which is preliminary data.</text>
</comment>
<keyword evidence="1" id="KW-1133">Transmembrane helix</keyword>
<evidence type="ECO:0000256" key="1">
    <source>
        <dbReference type="SAM" id="Phobius"/>
    </source>
</evidence>
<gene>
    <name evidence="2" type="ORF">ELH90_04010</name>
</gene>
<feature type="transmembrane region" description="Helical" evidence="1">
    <location>
        <begin position="41"/>
        <end position="66"/>
    </location>
</feature>
<keyword evidence="1" id="KW-0812">Transmembrane</keyword>
<dbReference type="AlphaFoldDB" id="A0A7M3E3E8"/>
<accession>A0A7M3E3E8</accession>
<evidence type="ECO:0008006" key="4">
    <source>
        <dbReference type="Google" id="ProtNLM"/>
    </source>
</evidence>
<evidence type="ECO:0000313" key="2">
    <source>
        <dbReference type="EMBL" id="TAY55365.1"/>
    </source>
</evidence>
<name>A0A7M3E3E8_RHILE</name>
<protein>
    <recommendedName>
        <fullName evidence="4">Integral membrane protein</fullName>
    </recommendedName>
</protein>
<keyword evidence="1" id="KW-0472">Membrane</keyword>
<reference evidence="2 3" key="1">
    <citation type="submission" date="2019-02" db="EMBL/GenBank/DDBJ databases">
        <title>The genomic architecture of introgression among sibling species of bacteria.</title>
        <authorList>
            <person name="Cavassim M.I.A."/>
            <person name="Moeskjaer S."/>
            <person name="Moslemi C."/>
            <person name="Fields B."/>
            <person name="Bachmann A."/>
            <person name="Vilhjalmsson B."/>
            <person name="Schierup M.H."/>
            <person name="Young J.P.W."/>
            <person name="Andersen S.U."/>
        </authorList>
    </citation>
    <scope>NUCLEOTIDE SEQUENCE [LARGE SCALE GENOMIC DNA]</scope>
    <source>
        <strain evidence="2 3">SM135B</strain>
    </source>
</reference>
<sequence>MAILTSIYVLLEGAAMAVTWADPFAGKEGQMAGAIHNPKGWIIVAAILVWPYLLMILGSLIGYLAIRDLRRVRRAA</sequence>
<dbReference type="EMBL" id="SIOP01000001">
    <property type="protein sequence ID" value="TAY55365.1"/>
    <property type="molecule type" value="Genomic_DNA"/>
</dbReference>
<organism evidence="2 3">
    <name type="scientific">Rhizobium leguminosarum</name>
    <dbReference type="NCBI Taxonomy" id="384"/>
    <lineage>
        <taxon>Bacteria</taxon>
        <taxon>Pseudomonadati</taxon>
        <taxon>Pseudomonadota</taxon>
        <taxon>Alphaproteobacteria</taxon>
        <taxon>Hyphomicrobiales</taxon>
        <taxon>Rhizobiaceae</taxon>
        <taxon>Rhizobium/Agrobacterium group</taxon>
        <taxon>Rhizobium</taxon>
    </lineage>
</organism>
<evidence type="ECO:0000313" key="3">
    <source>
        <dbReference type="Proteomes" id="UP000292974"/>
    </source>
</evidence>